<feature type="domain" description="MSP" evidence="3">
    <location>
        <begin position="13"/>
        <end position="123"/>
    </location>
</feature>
<protein>
    <recommendedName>
        <fullName evidence="3">MSP domain-containing protein</fullName>
    </recommendedName>
</protein>
<keyword evidence="2" id="KW-0472">Membrane</keyword>
<dbReference type="SUPFAM" id="SSF49354">
    <property type="entry name" value="PapD-like"/>
    <property type="match status" value="1"/>
</dbReference>
<feature type="region of interest" description="Disordered" evidence="1">
    <location>
        <begin position="361"/>
        <end position="382"/>
    </location>
</feature>
<name>A0A0G4F007_9ALVE</name>
<evidence type="ECO:0000256" key="1">
    <source>
        <dbReference type="SAM" id="MobiDB-lite"/>
    </source>
</evidence>
<dbReference type="Pfam" id="PF00635">
    <property type="entry name" value="Motile_Sperm"/>
    <property type="match status" value="1"/>
</dbReference>
<dbReference type="PROSITE" id="PS50202">
    <property type="entry name" value="MSP"/>
    <property type="match status" value="1"/>
</dbReference>
<dbReference type="InterPro" id="IPR008962">
    <property type="entry name" value="PapD-like_sf"/>
</dbReference>
<organism evidence="4">
    <name type="scientific">Chromera velia CCMP2878</name>
    <dbReference type="NCBI Taxonomy" id="1169474"/>
    <lineage>
        <taxon>Eukaryota</taxon>
        <taxon>Sar</taxon>
        <taxon>Alveolata</taxon>
        <taxon>Colpodellida</taxon>
        <taxon>Chromeraceae</taxon>
        <taxon>Chromera</taxon>
    </lineage>
</organism>
<evidence type="ECO:0000259" key="3">
    <source>
        <dbReference type="PROSITE" id="PS50202"/>
    </source>
</evidence>
<keyword evidence="2" id="KW-1133">Transmembrane helix</keyword>
<feature type="region of interest" description="Disordered" evidence="1">
    <location>
        <begin position="812"/>
        <end position="878"/>
    </location>
</feature>
<sequence length="878" mass="97154">MGQQQSSSEPRKLVELRPSKNLFFAYDLGEEVECELQIKNKKDCPVKFKISSEDKDGDKDLFSFQPAESCLLPNSKVTVSVKCKPQTAPDEEGNTVTVEVTTSPRTEGEEPETEELELEVTFMKKGNLAERFDSAEAEVQARYTTLHLEDDAANIYAASLVRAKSNAITFGELTPPRIFLFVLLVSIVQVFALATLDPRFLNMDENFQFAYWNWISYVPFGELPGIVFEEATQLSQDAYLDFIFRFIAVTLLFVRLCQELQSHLRGLLVLDREERKKWSVRIVVRIWGCIIYPFLLFSVGVAQIMLADAKHVILSSLTVAFIAGIDNLLVNGLRLHSGEDAVKAMLEVTCIPGVHIESAKTEMERGSDSSVSSADAERSETTLMTKTRAERILEDLRDDEPDIRLSALLGILDFEEICDNIPAVTAGFTEEQKKAYKSSWRTYGDPYEKSDVPPTQYEAALRYGAYLAKQKLFEKIAERVKKIRSDSLATTKLTACFLLAVAITPFVFTVFDWCGVDIPSETARSGYDEVDILTFFMVFSASMSVLPISQKAKAVAEELVESYEDREEEMTCCEKIKWVSDQTLNLALMPFLLIPLICPLILAAAILSANTLVTEVTAWVLLLFLDYVAVQILGDGLGEVFGEKDVESQTESGLDLIPLAFHFVIVHLVLVLLYIGALGHSRHFDVSRGEERLTVEKQWGKLTGVLCVTGLTLGALLLRLLVECCSRSGKSTSKIDQQREEGDREESLISDLDDEEDEGTKGCTAKGFFDALPHSILTVLLAPIWPLAFLILCCTEVVICLCVCTGCQKKKESEDSDSSISSLEDESEEEEETELMESGMSKGSAEGRQDSAGVVSGSANGGEMGEKAPLLSTGSGGA</sequence>
<evidence type="ECO:0000313" key="4">
    <source>
        <dbReference type="EMBL" id="CEM04538.1"/>
    </source>
</evidence>
<feature type="transmembrane region" description="Helical" evidence="2">
    <location>
        <begin position="784"/>
        <end position="804"/>
    </location>
</feature>
<feature type="transmembrane region" description="Helical" evidence="2">
    <location>
        <begin position="178"/>
        <end position="196"/>
    </location>
</feature>
<feature type="compositionally biased region" description="Acidic residues" evidence="1">
    <location>
        <begin position="823"/>
        <end position="835"/>
    </location>
</feature>
<feature type="transmembrane region" description="Helical" evidence="2">
    <location>
        <begin position="282"/>
        <end position="306"/>
    </location>
</feature>
<dbReference type="Gene3D" id="2.60.40.10">
    <property type="entry name" value="Immunoglobulins"/>
    <property type="match status" value="1"/>
</dbReference>
<dbReference type="InterPro" id="IPR013783">
    <property type="entry name" value="Ig-like_fold"/>
</dbReference>
<dbReference type="AlphaFoldDB" id="A0A0G4F007"/>
<feature type="transmembrane region" description="Helical" evidence="2">
    <location>
        <begin position="238"/>
        <end position="257"/>
    </location>
</feature>
<evidence type="ECO:0000256" key="2">
    <source>
        <dbReference type="SAM" id="Phobius"/>
    </source>
</evidence>
<feature type="region of interest" description="Disordered" evidence="1">
    <location>
        <begin position="85"/>
        <end position="114"/>
    </location>
</feature>
<feature type="compositionally biased region" description="Basic and acidic residues" evidence="1">
    <location>
        <begin position="736"/>
        <end position="747"/>
    </location>
</feature>
<feature type="transmembrane region" description="Helical" evidence="2">
    <location>
        <begin position="587"/>
        <end position="609"/>
    </location>
</feature>
<feature type="transmembrane region" description="Helical" evidence="2">
    <location>
        <begin position="616"/>
        <end position="634"/>
    </location>
</feature>
<gene>
    <name evidence="4" type="ORF">Cvel_14330</name>
</gene>
<feature type="transmembrane region" description="Helical" evidence="2">
    <location>
        <begin position="699"/>
        <end position="722"/>
    </location>
</feature>
<feature type="region of interest" description="Disordered" evidence="1">
    <location>
        <begin position="735"/>
        <end position="759"/>
    </location>
</feature>
<keyword evidence="2" id="KW-0812">Transmembrane</keyword>
<feature type="transmembrane region" description="Helical" evidence="2">
    <location>
        <begin position="489"/>
        <end position="511"/>
    </location>
</feature>
<dbReference type="EMBL" id="CDMZ01000016">
    <property type="protein sequence ID" value="CEM04538.1"/>
    <property type="molecule type" value="Genomic_DNA"/>
</dbReference>
<dbReference type="VEuPathDB" id="CryptoDB:Cvel_14330"/>
<reference evidence="4" key="1">
    <citation type="submission" date="2014-11" db="EMBL/GenBank/DDBJ databases">
        <authorList>
            <person name="Otto D Thomas"/>
            <person name="Naeem Raeece"/>
        </authorList>
    </citation>
    <scope>NUCLEOTIDE SEQUENCE</scope>
</reference>
<dbReference type="InterPro" id="IPR000535">
    <property type="entry name" value="MSP_dom"/>
</dbReference>
<proteinExistence type="predicted"/>
<accession>A0A0G4F007</accession>
<feature type="compositionally biased region" description="Low complexity" evidence="1">
    <location>
        <begin position="94"/>
        <end position="105"/>
    </location>
</feature>
<feature type="transmembrane region" description="Helical" evidence="2">
    <location>
        <begin position="312"/>
        <end position="330"/>
    </location>
</feature>
<feature type="transmembrane region" description="Helical" evidence="2">
    <location>
        <begin position="656"/>
        <end position="678"/>
    </location>
</feature>